<dbReference type="SUPFAM" id="SSF48371">
    <property type="entry name" value="ARM repeat"/>
    <property type="match status" value="2"/>
</dbReference>
<evidence type="ECO:0000313" key="9">
    <source>
        <dbReference type="Proteomes" id="UP000076078"/>
    </source>
</evidence>
<feature type="domain" description="PI3K/PI4K catalytic" evidence="6">
    <location>
        <begin position="1987"/>
        <end position="2253"/>
    </location>
</feature>
<dbReference type="Gene3D" id="3.30.1010.10">
    <property type="entry name" value="Phosphatidylinositol 3-kinase Catalytic Subunit, Chain A, domain 4"/>
    <property type="match status" value="1"/>
</dbReference>
<feature type="compositionally biased region" description="Polar residues" evidence="5">
    <location>
        <begin position="1924"/>
        <end position="1933"/>
    </location>
</feature>
<dbReference type="Pfam" id="PF00613">
    <property type="entry name" value="PI3Ka"/>
    <property type="match status" value="1"/>
</dbReference>
<evidence type="ECO:0000256" key="5">
    <source>
        <dbReference type="SAM" id="MobiDB-lite"/>
    </source>
</evidence>
<dbReference type="PROSITE" id="PS00915">
    <property type="entry name" value="PI3_4_KINASE_1"/>
    <property type="match status" value="1"/>
</dbReference>
<dbReference type="InterPro" id="IPR015433">
    <property type="entry name" value="PI3/4_kinase"/>
</dbReference>
<evidence type="ECO:0000256" key="2">
    <source>
        <dbReference type="ARBA" id="ARBA00012169"/>
    </source>
</evidence>
<dbReference type="FunFam" id="1.10.1070.11:FF:000012">
    <property type="entry name" value="Phosphatidylinositol 4-kinase alpha 1"/>
    <property type="match status" value="1"/>
</dbReference>
<dbReference type="PANTHER" id="PTHR10048">
    <property type="entry name" value="PHOSPHATIDYLINOSITOL KINASE"/>
    <property type="match status" value="1"/>
</dbReference>
<dbReference type="SMART" id="SM00145">
    <property type="entry name" value="PI3Ka"/>
    <property type="match status" value="1"/>
</dbReference>
<dbReference type="InParanoid" id="A0A152A3D1"/>
<feature type="compositionally biased region" description="Low complexity" evidence="5">
    <location>
        <begin position="1935"/>
        <end position="1967"/>
    </location>
</feature>
<dbReference type="GO" id="GO:0005737">
    <property type="term" value="C:cytoplasm"/>
    <property type="evidence" value="ECO:0007669"/>
    <property type="project" value="TreeGrafter"/>
</dbReference>
<proteinExistence type="inferred from homology"/>
<dbReference type="InterPro" id="IPR001263">
    <property type="entry name" value="PI3K_accessory_dom"/>
</dbReference>
<dbReference type="PANTHER" id="PTHR10048:SF15">
    <property type="entry name" value="PHOSPHATIDYLINOSITOL 4-KINASE ALPHA"/>
    <property type="match status" value="1"/>
</dbReference>
<keyword evidence="4 8" id="KW-0418">Kinase</keyword>
<sequence length="2272" mass="255416">MNNYQNEFRILNSTVPEMFRFSSKVQFAETISFIDPITYEDVDILVQSCLALLPISHRYQGIQINDAEIKKVIDLNPTLYSTMISIRSQESVIALSHLYKCSNGVLGDLVPILTSILTYLTYITPTTISSQNDIQNTQNFTYYLLNQLAILSHVSSSSRDHIIPVFIKFFTHISSDISKSEFLPLIYGTLQALGDKELFQFQQDESTKVLQNIESLMNNINNISSTLLLNQSLTTNGFNGGLPTSSSSVSLSTYTQHLSQPTQTTPQQHQIINNNNIEPKKVLLQLLFQSLEQITYLPQESLESDIFKRIYNDIFPFTSTIINNEIFIKIIAVITRCGIMDASIGKEVLDYLLRFISETMNLTEAEALTTMNKPFSEALYQMILESFIEMTDKYQEKAQRVLEVLKDFLCISLIVVKNSVTKNNLFQTICQILKNQYHKERGVDLCKSIIGSFINILATQYQNYKLLNDISNATVEQQQQVQQQSQLQQQVQQQAKRSPSILVSNSTSSSSLLIQYQYRNETLSNVIIILGKITCALDETTITEMIQPVFLSNVTYPPGNIENLIIEQLTDIALLEHPTLTKDITTLFTNFFKKICNDPNQALITNIIPNCLQKLAKFLTKDDLRQDLQRRVLKLFQQLGKFVKNSTDVTSSPTLKGMGFLLPTISELILLSYKNYNTQKRGSFIISKSSSMLDLNSTTTSTNLTNSGTNVGGQTNGNPLSGDDVSLSKLYRTVWFYCVFFKFSVQGTWRSDWYSCVQILANHLSPLISNKAHLHLEIEVELELIIKQGFDKEYFNQLKTTLMDALPNQTAYIKNLTLPQLAFAYSVYSLETMRFQVSGSFVTAFSYLSDQGVENINLINCIQGISDKVFNDFLTRYSSSTTGNHELISDQDLSNYANYLLMKFCYPYEPVRKAADECISTYVAKFPQVLWSKSCLSTLLDLIQVIGRGAKAKPMDLISIPMPNDNNVIVELPDDSGNRIRLRNDVIALGKVWLKSGSASAPSEVQELLQEYIQKFTLLEGQNHIGLSLAVEIGSTEISNKAASNDVPPPTSGNSLINNNQQQQTPLCCNNNAGNFFESFQLKAMYAGEVRGMINTLNTVMMDSEDGDGTNTIDLVFIRFVEDFEKIISTHTKTGRVDIEAFTSIMFRSCAYLINHYKGQSVKLIHMICSTPAYIFTPDSMKIGISCWKWLLSEKPELTIFIMTTIHDIWSWSVNQRIGLFTNTERDPSPLAINKEDFVTSDSASSATGSIDEEEDMDDQLSNSSLKRATVPGGKSVTADKTSHVPHKIWINFLEERFQVSKHNSLEQMDILASMLQKATADPDHLSVSPKSLGTRFKLLLLCLKFIRGDHIRDITCQRLLRERVYLSALSWFNLPPIWYGSNEAGSLTELVSDTKLLLEFCKTLQEEPIFQHLDKKYSTIRNTDRYSVQMGAGTIGTVGGQTIVGQTQTTIGGSGTSISSVGSTPSYGTLRGGKLTSQNNASLDNGITTSPIMYQNNGIRNSPISMSNISLFSNDSPQPQAKLMDQMIGSGVGTLNSAMTTQVIQQLQLINNTQPQTIQSESQLAELRKQRNLIILLVGNELERMSAWNNPMGNNTMQSQLSYTYENLPKPIKNKFKDYLICAWKINPRIAINFNTRFPRSTVKKILGQMVVINTRSVLGIPEALPLLVTEENVKANIPELKYLLYWENVTPPMALSLLGKQYQSHPIVSQYACRVLKSFPPETIMFYIPQLVQALRYDKSGQVENYLVQASKTSELLSNQIIWNIQTYTEPDPNTLKMIEDPGIQLVAKRLKERIINEMPEGNYQSFKSEFDFFESFTAISGRLLQQKDVSKRKGQLKEELKLLTVNSGSQKSSTSPLYLPTNPKSIVVGLEIDSATTLQSAAKVPILVNFKVIERTLPTPQSNDMHHLRSPPPSNSPPIALSNTSSQFPPQVNISNTNSTINNAVNGNNQMKLSPKLSSSHLPSTVSLLRESSKSIQQRKTKRNQNPVNDSQHSQVPQQIQNPVQIQGCIFKSGDDIRQDMLALQIIDVFKRIFKSAGLDLYLFPYKVIATKPGCGMIELVPNTMSRDQIGKKSNGTLYDYFISKYGNKNSVGFQNARRNFIKSVAAYSVVSYILQIKDRHNANILVDAEGHLVHIDFGFIFDISPGGELLTFEASPFKMNQEMIDIMGGNSSSEQFIWFMEQSVKAFLAARQHMDSIITLVEMMLDTHLPCFREQTIANLRSRFEPGKPETTAAKSMSKIVLNSFSAFSTATTYIYDVFQYYDNGIEM</sequence>
<evidence type="ECO:0000256" key="3">
    <source>
        <dbReference type="ARBA" id="ARBA00022679"/>
    </source>
</evidence>
<dbReference type="CDD" id="cd05167">
    <property type="entry name" value="PI4Kc_III_alpha"/>
    <property type="match status" value="1"/>
</dbReference>
<organism evidence="8 9">
    <name type="scientific">Tieghemostelium lacteum</name>
    <name type="common">Slime mold</name>
    <name type="synonym">Dictyostelium lacteum</name>
    <dbReference type="NCBI Taxonomy" id="361077"/>
    <lineage>
        <taxon>Eukaryota</taxon>
        <taxon>Amoebozoa</taxon>
        <taxon>Evosea</taxon>
        <taxon>Eumycetozoa</taxon>
        <taxon>Dictyostelia</taxon>
        <taxon>Dictyosteliales</taxon>
        <taxon>Raperosteliaceae</taxon>
        <taxon>Tieghemostelium</taxon>
    </lineage>
</organism>
<evidence type="ECO:0000313" key="8">
    <source>
        <dbReference type="EMBL" id="KYR00719.1"/>
    </source>
</evidence>
<evidence type="ECO:0000259" key="7">
    <source>
        <dbReference type="PROSITE" id="PS51545"/>
    </source>
</evidence>
<dbReference type="EMBL" id="LODT01000013">
    <property type="protein sequence ID" value="KYR00719.1"/>
    <property type="molecule type" value="Genomic_DNA"/>
</dbReference>
<reference evidence="8 9" key="1">
    <citation type="submission" date="2015-12" db="EMBL/GenBank/DDBJ databases">
        <title>Dictyostelia acquired genes for synthesis and detection of signals that induce cell-type specialization by lateral gene transfer from prokaryotes.</title>
        <authorList>
            <person name="Gloeckner G."/>
            <person name="Schaap P."/>
        </authorList>
    </citation>
    <scope>NUCLEOTIDE SEQUENCE [LARGE SCALE GENOMIC DNA]</scope>
    <source>
        <strain evidence="8 9">TK</strain>
    </source>
</reference>
<dbReference type="Proteomes" id="UP000076078">
    <property type="component" value="Unassembled WGS sequence"/>
</dbReference>
<feature type="region of interest" description="Disordered" evidence="5">
    <location>
        <begin position="1903"/>
        <end position="2002"/>
    </location>
</feature>
<dbReference type="InterPro" id="IPR042236">
    <property type="entry name" value="PI3K_accessory_sf"/>
</dbReference>
<feature type="domain" description="PIK helical" evidence="7">
    <location>
        <begin position="1607"/>
        <end position="1792"/>
    </location>
</feature>
<dbReference type="Gene3D" id="1.10.1070.11">
    <property type="entry name" value="Phosphatidylinositol 3-/4-kinase, catalytic domain"/>
    <property type="match status" value="1"/>
</dbReference>
<dbReference type="InterPro" id="IPR018936">
    <property type="entry name" value="PI3/4_kinase_CS"/>
</dbReference>
<dbReference type="PROSITE" id="PS51545">
    <property type="entry name" value="PIK_HELICAL"/>
    <property type="match status" value="1"/>
</dbReference>
<accession>A0A152A3D1</accession>
<dbReference type="InterPro" id="IPR011009">
    <property type="entry name" value="Kinase-like_dom_sf"/>
</dbReference>
<feature type="compositionally biased region" description="Polar residues" evidence="5">
    <location>
        <begin position="1240"/>
        <end position="1249"/>
    </location>
</feature>
<dbReference type="InterPro" id="IPR016024">
    <property type="entry name" value="ARM-type_fold"/>
</dbReference>
<comment type="similarity">
    <text evidence="1">Belongs to the PI3/PI4-kinase family. Type III PI4K subfamily.</text>
</comment>
<name>A0A152A3D1_TIELA</name>
<dbReference type="SMART" id="SM00146">
    <property type="entry name" value="PI3Kc"/>
    <property type="match status" value="1"/>
</dbReference>
<dbReference type="PROSITE" id="PS00916">
    <property type="entry name" value="PI3_4_KINASE_2"/>
    <property type="match status" value="1"/>
</dbReference>
<dbReference type="OMA" id="CIFKSGD"/>
<dbReference type="STRING" id="361077.A0A152A3D1"/>
<dbReference type="InterPro" id="IPR036940">
    <property type="entry name" value="PI3/4_kinase_cat_sf"/>
</dbReference>
<keyword evidence="9" id="KW-1185">Reference proteome</keyword>
<dbReference type="Pfam" id="PF00454">
    <property type="entry name" value="PI3_PI4_kinase"/>
    <property type="match status" value="1"/>
</dbReference>
<evidence type="ECO:0000259" key="6">
    <source>
        <dbReference type="PROSITE" id="PS50290"/>
    </source>
</evidence>
<dbReference type="PROSITE" id="PS50290">
    <property type="entry name" value="PI3_4_KINASE_3"/>
    <property type="match status" value="1"/>
</dbReference>
<gene>
    <name evidence="8" type="ORF">DLAC_02759</name>
</gene>
<evidence type="ECO:0000256" key="4">
    <source>
        <dbReference type="ARBA" id="ARBA00022777"/>
    </source>
</evidence>
<dbReference type="Gene3D" id="1.25.40.70">
    <property type="entry name" value="Phosphatidylinositol 3-kinase, accessory domain (PIK)"/>
    <property type="match status" value="1"/>
</dbReference>
<comment type="caution">
    <text evidence="8">The sequence shown here is derived from an EMBL/GenBank/DDBJ whole genome shotgun (WGS) entry which is preliminary data.</text>
</comment>
<dbReference type="GO" id="GO:0046854">
    <property type="term" value="P:phosphatidylinositol phosphate biosynthetic process"/>
    <property type="evidence" value="ECO:0007669"/>
    <property type="project" value="InterPro"/>
</dbReference>
<dbReference type="SUPFAM" id="SSF56112">
    <property type="entry name" value="Protein kinase-like (PK-like)"/>
    <property type="match status" value="1"/>
</dbReference>
<dbReference type="EC" id="2.7.1.67" evidence="2"/>
<evidence type="ECO:0000256" key="1">
    <source>
        <dbReference type="ARBA" id="ARBA00006209"/>
    </source>
</evidence>
<dbReference type="InterPro" id="IPR000403">
    <property type="entry name" value="PI3/4_kinase_cat_dom"/>
</dbReference>
<dbReference type="InterPro" id="IPR045495">
    <property type="entry name" value="PI4K_N"/>
</dbReference>
<protein>
    <recommendedName>
        <fullName evidence="2">1-phosphatidylinositol 4-kinase</fullName>
        <ecNumber evidence="2">2.7.1.67</ecNumber>
    </recommendedName>
</protein>
<feature type="compositionally biased region" description="Polar residues" evidence="5">
    <location>
        <begin position="1987"/>
        <end position="1997"/>
    </location>
</feature>
<dbReference type="FunCoup" id="A0A152A3D1">
    <property type="interactions" value="708"/>
</dbReference>
<dbReference type="Pfam" id="PF19274">
    <property type="entry name" value="PI4K_N"/>
    <property type="match status" value="3"/>
</dbReference>
<feature type="region of interest" description="Disordered" evidence="5">
    <location>
        <begin position="1041"/>
        <end position="1060"/>
    </location>
</feature>
<dbReference type="GO" id="GO:0005886">
    <property type="term" value="C:plasma membrane"/>
    <property type="evidence" value="ECO:0007669"/>
    <property type="project" value="TreeGrafter"/>
</dbReference>
<dbReference type="GO" id="GO:0048015">
    <property type="term" value="P:phosphatidylinositol-mediated signaling"/>
    <property type="evidence" value="ECO:0007669"/>
    <property type="project" value="TreeGrafter"/>
</dbReference>
<dbReference type="GO" id="GO:0004430">
    <property type="term" value="F:1-phosphatidylinositol 4-kinase activity"/>
    <property type="evidence" value="ECO:0007669"/>
    <property type="project" value="UniProtKB-EC"/>
</dbReference>
<keyword evidence="3" id="KW-0808">Transferase</keyword>
<dbReference type="OrthoDB" id="10264149at2759"/>
<feature type="region of interest" description="Disordered" evidence="5">
    <location>
        <begin position="1240"/>
        <end position="1280"/>
    </location>
</feature>